<feature type="region of interest" description="Disordered" evidence="6">
    <location>
        <begin position="1"/>
        <end position="32"/>
    </location>
</feature>
<dbReference type="Proteomes" id="UP001363622">
    <property type="component" value="Unassembled WGS sequence"/>
</dbReference>
<dbReference type="PANTHER" id="PTHR10279">
    <property type="entry name" value="ORNITHINE DECARBOXYLASE ANTIZYME"/>
    <property type="match status" value="1"/>
</dbReference>
<evidence type="ECO:0000256" key="4">
    <source>
        <dbReference type="ARBA" id="ARBA00017712"/>
    </source>
</evidence>
<comment type="function">
    <text evidence="1">Ornithine decarboxylase (ODC) antizyme protein that negatively regulates ODC activity and intracellular polyamine biosynthesis in response to increased intracellular polyamine levels. Binds to ODC monomers, inhibiting the assembly of the functional ODC homodimer, and targets the monomers for ubiquitin-independent proteolytic destruction by the 26S proteasome.</text>
</comment>
<evidence type="ECO:0000256" key="2">
    <source>
        <dbReference type="ARBA" id="ARBA00008796"/>
    </source>
</evidence>
<dbReference type="PANTHER" id="PTHR10279:SF10">
    <property type="entry name" value="ORNITHINE DECARBOXYLASE ANTIZYME"/>
    <property type="match status" value="1"/>
</dbReference>
<comment type="subunit">
    <text evidence="3">Interacts with ODC and thereby sterically blocks ODC homodimerization.</text>
</comment>
<dbReference type="SUPFAM" id="SSF55729">
    <property type="entry name" value="Acyl-CoA N-acyltransferases (Nat)"/>
    <property type="match status" value="1"/>
</dbReference>
<dbReference type="InterPro" id="IPR038581">
    <property type="entry name" value="ODC_AZ_sf"/>
</dbReference>
<name>A0ABR1KGX0_9PEZI</name>
<reference evidence="7 8" key="1">
    <citation type="submission" date="2024-04" db="EMBL/GenBank/DDBJ databases">
        <title>Phyllosticta paracitricarpa is synonymous to the EU quarantine fungus P. citricarpa based on phylogenomic analyses.</title>
        <authorList>
            <consortium name="Lawrence Berkeley National Laboratory"/>
            <person name="Van Ingen-Buijs V.A."/>
            <person name="Van Westerhoven A.C."/>
            <person name="Haridas S."/>
            <person name="Skiadas P."/>
            <person name="Martin F."/>
            <person name="Groenewald J.Z."/>
            <person name="Crous P.W."/>
            <person name="Seidl M.F."/>
        </authorList>
    </citation>
    <scope>NUCLEOTIDE SEQUENCE [LARGE SCALE GENOMIC DNA]</scope>
    <source>
        <strain evidence="7 8">CBS 123371</strain>
    </source>
</reference>
<evidence type="ECO:0000256" key="1">
    <source>
        <dbReference type="ARBA" id="ARBA00002307"/>
    </source>
</evidence>
<dbReference type="Gene3D" id="3.40.630.60">
    <property type="match status" value="1"/>
</dbReference>
<gene>
    <name evidence="7" type="ORF">IWZ03DRAFT_395910</name>
</gene>
<evidence type="ECO:0000256" key="3">
    <source>
        <dbReference type="ARBA" id="ARBA00011486"/>
    </source>
</evidence>
<comment type="similarity">
    <text evidence="2">Belongs to the ODC antizyme family.</text>
</comment>
<evidence type="ECO:0000313" key="8">
    <source>
        <dbReference type="Proteomes" id="UP001363622"/>
    </source>
</evidence>
<proteinExistence type="inferred from homology"/>
<keyword evidence="5" id="KW-0688">Ribosomal frameshifting</keyword>
<protein>
    <recommendedName>
        <fullName evidence="4">Ornithine decarboxylase antizyme</fullName>
    </recommendedName>
</protein>
<evidence type="ECO:0000256" key="6">
    <source>
        <dbReference type="SAM" id="MobiDB-lite"/>
    </source>
</evidence>
<accession>A0ABR1KGX0</accession>
<sequence>MDKRTNPSLQSPPKQRRGTSSSSNSSNRGPAMKASCYSVDASSMALQGFHYSTTGAGGADPPLAAYRELSTTAKKLGSARRGGAACTIAEECERLFCETLRTIFLGEGNVGCQDSLATGMCNNDTDDEDITIIDDDYINYHHNHGNSKRIGTSCNNTSNSIGLPSPPDAPDVKGLNSANFCCGGSAIEQWIEVWDYVGGARFRGFVADNGEEKNMFVFFDAAAAVRDLKPGLMALIELCSLPEFDCARLNVCLDRAAPADDMKGLMKDLGWIGFEPVTLAEWTDKPPIVSDAWLFLGMEA</sequence>
<dbReference type="InterPro" id="IPR002993">
    <property type="entry name" value="ODC_AZ"/>
</dbReference>
<dbReference type="EMBL" id="JBBPHU010000010">
    <property type="protein sequence ID" value="KAK7513193.1"/>
    <property type="molecule type" value="Genomic_DNA"/>
</dbReference>
<evidence type="ECO:0000256" key="5">
    <source>
        <dbReference type="ARBA" id="ARBA00022758"/>
    </source>
</evidence>
<keyword evidence="8" id="KW-1185">Reference proteome</keyword>
<evidence type="ECO:0000313" key="7">
    <source>
        <dbReference type="EMBL" id="KAK7513193.1"/>
    </source>
</evidence>
<comment type="caution">
    <text evidence="7">The sequence shown here is derived from an EMBL/GenBank/DDBJ whole genome shotgun (WGS) entry which is preliminary data.</text>
</comment>
<feature type="compositionally biased region" description="Polar residues" evidence="6">
    <location>
        <begin position="1"/>
        <end position="13"/>
    </location>
</feature>
<dbReference type="Pfam" id="PF02100">
    <property type="entry name" value="ODC_AZ"/>
    <property type="match status" value="1"/>
</dbReference>
<dbReference type="InterPro" id="IPR016181">
    <property type="entry name" value="Acyl_CoA_acyltransferase"/>
</dbReference>
<organism evidence="7 8">
    <name type="scientific">Phyllosticta citriasiana</name>
    <dbReference type="NCBI Taxonomy" id="595635"/>
    <lineage>
        <taxon>Eukaryota</taxon>
        <taxon>Fungi</taxon>
        <taxon>Dikarya</taxon>
        <taxon>Ascomycota</taxon>
        <taxon>Pezizomycotina</taxon>
        <taxon>Dothideomycetes</taxon>
        <taxon>Dothideomycetes incertae sedis</taxon>
        <taxon>Botryosphaeriales</taxon>
        <taxon>Phyllostictaceae</taxon>
        <taxon>Phyllosticta</taxon>
    </lineage>
</organism>